<dbReference type="RefSeq" id="WP_136990030.1">
    <property type="nucleotide sequence ID" value="NZ_SZPQ01000011.1"/>
</dbReference>
<comment type="function">
    <text evidence="4">Has an important function as a repair enzyme for proteins that have been inactivated by oxidation. Catalyzes the reversible oxidation-reduction of methionine sulfoxide in proteins to methionine.</text>
</comment>
<evidence type="ECO:0000313" key="6">
    <source>
        <dbReference type="EMBL" id="TKI06590.1"/>
    </source>
</evidence>
<dbReference type="Proteomes" id="UP000305202">
    <property type="component" value="Unassembled WGS sequence"/>
</dbReference>
<dbReference type="Gene3D" id="3.30.1060.10">
    <property type="entry name" value="Peptide methionine sulphoxide reductase MsrA"/>
    <property type="match status" value="1"/>
</dbReference>
<evidence type="ECO:0000256" key="1">
    <source>
        <dbReference type="ARBA" id="ARBA00023002"/>
    </source>
</evidence>
<accession>A0ABY2SNE4</accession>
<dbReference type="EC" id="1.8.4.11" evidence="4"/>
<sequence length="248" mass="27056">MTIRFFTLGWRWRCGLLAAAAWALLWGAAWSRDASDRTVAIPAPVRDETPATGHDETAVFAGGCFWGVQGVFQHVKGVTDAVAGYTGGAARDASYAAVSGGNTGHAESVAVTFDPTRISYGALLHIFFSVVHDPTEHDRQGPDYGSQYRSAVFPQTEAQRQVAQAYIQQLNASHLFSAPLATTVETGALFYPAEAYHQNYLADHPQAPYIVINDLPKLAQLRQGFPNRYRRDPVLVRVRQNGDVIPAP</sequence>
<comment type="similarity">
    <text evidence="4">Belongs to the MsrA Met sulfoxide reductase family.</text>
</comment>
<evidence type="ECO:0000256" key="3">
    <source>
        <dbReference type="ARBA" id="ARBA00048782"/>
    </source>
</evidence>
<comment type="catalytic activity">
    <reaction evidence="2 4">
        <text>L-methionyl-[protein] + [thioredoxin]-disulfide + H2O = L-methionyl-(S)-S-oxide-[protein] + [thioredoxin]-dithiol</text>
        <dbReference type="Rhea" id="RHEA:14217"/>
        <dbReference type="Rhea" id="RHEA-COMP:10698"/>
        <dbReference type="Rhea" id="RHEA-COMP:10700"/>
        <dbReference type="Rhea" id="RHEA-COMP:12313"/>
        <dbReference type="Rhea" id="RHEA-COMP:12315"/>
        <dbReference type="ChEBI" id="CHEBI:15377"/>
        <dbReference type="ChEBI" id="CHEBI:16044"/>
        <dbReference type="ChEBI" id="CHEBI:29950"/>
        <dbReference type="ChEBI" id="CHEBI:44120"/>
        <dbReference type="ChEBI" id="CHEBI:50058"/>
        <dbReference type="EC" id="1.8.4.11"/>
    </reaction>
</comment>
<dbReference type="PANTHER" id="PTHR43774">
    <property type="entry name" value="PEPTIDE METHIONINE SULFOXIDE REDUCTASE"/>
    <property type="match status" value="1"/>
</dbReference>
<reference evidence="6 7" key="1">
    <citation type="submission" date="2019-04" db="EMBL/GenBank/DDBJ databases">
        <authorList>
            <person name="Li M."/>
            <person name="Gao C."/>
        </authorList>
    </citation>
    <scope>NUCLEOTIDE SEQUENCE [LARGE SCALE GENOMIC DNA]</scope>
    <source>
        <strain evidence="6 7">BGMRC 2031</strain>
    </source>
</reference>
<dbReference type="EMBL" id="SZPQ01000011">
    <property type="protein sequence ID" value="TKI06590.1"/>
    <property type="molecule type" value="Genomic_DNA"/>
</dbReference>
<dbReference type="InterPro" id="IPR036509">
    <property type="entry name" value="Met_Sox_Rdtase_MsrA_sf"/>
</dbReference>
<keyword evidence="7" id="KW-1185">Reference proteome</keyword>
<feature type="active site" evidence="4">
    <location>
        <position position="64"/>
    </location>
</feature>
<dbReference type="Pfam" id="PF01625">
    <property type="entry name" value="PMSR"/>
    <property type="match status" value="1"/>
</dbReference>
<evidence type="ECO:0000313" key="7">
    <source>
        <dbReference type="Proteomes" id="UP000305202"/>
    </source>
</evidence>
<evidence type="ECO:0000259" key="5">
    <source>
        <dbReference type="Pfam" id="PF01625"/>
    </source>
</evidence>
<dbReference type="HAMAP" id="MF_01401">
    <property type="entry name" value="MsrA"/>
    <property type="match status" value="1"/>
</dbReference>
<organism evidence="6 7">
    <name type="scientific">Martelella alba</name>
    <dbReference type="NCBI Taxonomy" id="2590451"/>
    <lineage>
        <taxon>Bacteria</taxon>
        <taxon>Pseudomonadati</taxon>
        <taxon>Pseudomonadota</taxon>
        <taxon>Alphaproteobacteria</taxon>
        <taxon>Hyphomicrobiales</taxon>
        <taxon>Aurantimonadaceae</taxon>
        <taxon>Martelella</taxon>
    </lineage>
</organism>
<feature type="domain" description="Peptide methionine sulphoxide reductase MsrA" evidence="5">
    <location>
        <begin position="57"/>
        <end position="209"/>
    </location>
</feature>
<comment type="caution">
    <text evidence="6">The sequence shown here is derived from an EMBL/GenBank/DDBJ whole genome shotgun (WGS) entry which is preliminary data.</text>
</comment>
<evidence type="ECO:0000256" key="4">
    <source>
        <dbReference type="HAMAP-Rule" id="MF_01401"/>
    </source>
</evidence>
<dbReference type="NCBIfam" id="TIGR00401">
    <property type="entry name" value="msrA"/>
    <property type="match status" value="1"/>
</dbReference>
<dbReference type="InterPro" id="IPR002569">
    <property type="entry name" value="Met_Sox_Rdtase_MsrA_dom"/>
</dbReference>
<protein>
    <recommendedName>
        <fullName evidence="4">Peptide methionine sulfoxide reductase MsrA</fullName>
        <shortName evidence="4">Protein-methionine-S-oxide reductase</shortName>
        <ecNumber evidence="4">1.8.4.11</ecNumber>
    </recommendedName>
    <alternativeName>
        <fullName evidence="4">Peptide-methionine (S)-S-oxide reductase</fullName>
        <shortName evidence="4">Peptide Met(O) reductase</shortName>
    </alternativeName>
</protein>
<name>A0ABY2SNE4_9HYPH</name>
<dbReference type="PANTHER" id="PTHR43774:SF1">
    <property type="entry name" value="PEPTIDE METHIONINE SULFOXIDE REDUCTASE MSRA 2"/>
    <property type="match status" value="1"/>
</dbReference>
<dbReference type="GO" id="GO:0008113">
    <property type="term" value="F:peptide-methionine (S)-S-oxide reductase activity"/>
    <property type="evidence" value="ECO:0007669"/>
    <property type="project" value="UniProtKB-EC"/>
</dbReference>
<comment type="catalytic activity">
    <reaction evidence="3 4">
        <text>[thioredoxin]-disulfide + L-methionine + H2O = L-methionine (S)-S-oxide + [thioredoxin]-dithiol</text>
        <dbReference type="Rhea" id="RHEA:19993"/>
        <dbReference type="Rhea" id="RHEA-COMP:10698"/>
        <dbReference type="Rhea" id="RHEA-COMP:10700"/>
        <dbReference type="ChEBI" id="CHEBI:15377"/>
        <dbReference type="ChEBI" id="CHEBI:29950"/>
        <dbReference type="ChEBI" id="CHEBI:50058"/>
        <dbReference type="ChEBI" id="CHEBI:57844"/>
        <dbReference type="ChEBI" id="CHEBI:58772"/>
        <dbReference type="EC" id="1.8.4.11"/>
    </reaction>
</comment>
<dbReference type="SUPFAM" id="SSF55068">
    <property type="entry name" value="Peptide methionine sulfoxide reductase"/>
    <property type="match status" value="1"/>
</dbReference>
<gene>
    <name evidence="4 6" type="primary">msrA</name>
    <name evidence="6" type="ORF">FCN80_10100</name>
</gene>
<proteinExistence type="inferred from homology"/>
<evidence type="ECO:0000256" key="2">
    <source>
        <dbReference type="ARBA" id="ARBA00047806"/>
    </source>
</evidence>
<keyword evidence="1 4" id="KW-0560">Oxidoreductase</keyword>